<evidence type="ECO:0000313" key="4">
    <source>
        <dbReference type="Proteomes" id="UP000186922"/>
    </source>
</evidence>
<dbReference type="PANTHER" id="PTHR23248">
    <property type="entry name" value="PHOSPHOLIPID SCRAMBLASE-RELATED"/>
    <property type="match status" value="1"/>
</dbReference>
<dbReference type="EMBL" id="BDGG01000001">
    <property type="protein sequence ID" value="GAU88951.1"/>
    <property type="molecule type" value="Genomic_DNA"/>
</dbReference>
<dbReference type="Pfam" id="PF03803">
    <property type="entry name" value="Scramblase"/>
    <property type="match status" value="1"/>
</dbReference>
<keyword evidence="4" id="KW-1185">Reference proteome</keyword>
<dbReference type="OrthoDB" id="191150at2759"/>
<dbReference type="PANTHER" id="PTHR23248:SF9">
    <property type="entry name" value="PHOSPHOLIPID SCRAMBLASE"/>
    <property type="match status" value="1"/>
</dbReference>
<reference evidence="3 4" key="1">
    <citation type="journal article" date="2016" name="Nat. Commun.">
        <title>Extremotolerant tardigrade genome and improved radiotolerance of human cultured cells by tardigrade-unique protein.</title>
        <authorList>
            <person name="Hashimoto T."/>
            <person name="Horikawa D.D."/>
            <person name="Saito Y."/>
            <person name="Kuwahara H."/>
            <person name="Kozuka-Hata H."/>
            <person name="Shin-I T."/>
            <person name="Minakuchi Y."/>
            <person name="Ohishi K."/>
            <person name="Motoyama A."/>
            <person name="Aizu T."/>
            <person name="Enomoto A."/>
            <person name="Kondo K."/>
            <person name="Tanaka S."/>
            <person name="Hara Y."/>
            <person name="Koshikawa S."/>
            <person name="Sagara H."/>
            <person name="Miura T."/>
            <person name="Yokobori S."/>
            <person name="Miyagawa K."/>
            <person name="Suzuki Y."/>
            <person name="Kubo T."/>
            <person name="Oyama M."/>
            <person name="Kohara Y."/>
            <person name="Fujiyama A."/>
            <person name="Arakawa K."/>
            <person name="Katayama T."/>
            <person name="Toyoda A."/>
            <person name="Kunieda T."/>
        </authorList>
    </citation>
    <scope>NUCLEOTIDE SEQUENCE [LARGE SCALE GENOMIC DNA]</scope>
    <source>
        <strain evidence="3 4">YOKOZUNA-1</strain>
    </source>
</reference>
<evidence type="ECO:0000256" key="1">
    <source>
        <dbReference type="ARBA" id="ARBA00005350"/>
    </source>
</evidence>
<gene>
    <name evidence="3" type="primary">RvY_01557-1</name>
    <name evidence="3" type="synonym">RvY_01557.1</name>
    <name evidence="3" type="ORF">RvY_01557</name>
</gene>
<name>A0A1D1UHL2_RAMVA</name>
<comment type="caution">
    <text evidence="3">The sequence shown here is derived from an EMBL/GenBank/DDBJ whole genome shotgun (WGS) entry which is preliminary data.</text>
</comment>
<dbReference type="AlphaFoldDB" id="A0A1D1UHL2"/>
<proteinExistence type="inferred from homology"/>
<evidence type="ECO:0000313" key="3">
    <source>
        <dbReference type="EMBL" id="GAU88951.1"/>
    </source>
</evidence>
<keyword evidence="2" id="KW-0106">Calcium</keyword>
<accession>A0A1D1UHL2</accession>
<evidence type="ECO:0000256" key="2">
    <source>
        <dbReference type="RuleBase" id="RU363116"/>
    </source>
</evidence>
<sequence>MNAAEQYVYFAMEVSSPLSKRCLGSARPFTMIILDRNQQEIMHIKRPLRCRNCCCFCCLQRIEVQVPPGNPIGYIEQEVTFMTPRFRVYNEARQAVLKVEGPVCTAACFRDVDYYVTENLNLNPVVTVNERGPQVELVGKLSKTWMGILHEATTDADHYALNFKPDLDVTTKASLLGISFLIDFMFYDT</sequence>
<protein>
    <recommendedName>
        <fullName evidence="2">Phospholipid scramblase</fullName>
    </recommendedName>
</protein>
<dbReference type="Proteomes" id="UP000186922">
    <property type="component" value="Unassembled WGS sequence"/>
</dbReference>
<dbReference type="STRING" id="947166.A0A1D1UHL2"/>
<comment type="function">
    <text evidence="2">May mediate accelerated ATP-independent bidirectional transbilayer migration of phospholipids upon binding calcium ions that results in a loss of phospholipid asymmetry in the plasma membrane.</text>
</comment>
<dbReference type="GO" id="GO:0017128">
    <property type="term" value="F:phospholipid scramblase activity"/>
    <property type="evidence" value="ECO:0007669"/>
    <property type="project" value="InterPro"/>
</dbReference>
<keyword evidence="2" id="KW-0449">Lipoprotein</keyword>
<comment type="similarity">
    <text evidence="1 2">Belongs to the phospholipid scramblase family.</text>
</comment>
<dbReference type="GO" id="GO:0005886">
    <property type="term" value="C:plasma membrane"/>
    <property type="evidence" value="ECO:0007669"/>
    <property type="project" value="TreeGrafter"/>
</dbReference>
<organism evidence="3 4">
    <name type="scientific">Ramazzottius varieornatus</name>
    <name type="common">Water bear</name>
    <name type="synonym">Tardigrade</name>
    <dbReference type="NCBI Taxonomy" id="947166"/>
    <lineage>
        <taxon>Eukaryota</taxon>
        <taxon>Metazoa</taxon>
        <taxon>Ecdysozoa</taxon>
        <taxon>Tardigrada</taxon>
        <taxon>Eutardigrada</taxon>
        <taxon>Parachela</taxon>
        <taxon>Hypsibioidea</taxon>
        <taxon>Ramazzottiidae</taxon>
        <taxon>Ramazzottius</taxon>
    </lineage>
</organism>
<comment type="cofactor">
    <cofactor evidence="2">
        <name>Ca(2+)</name>
        <dbReference type="ChEBI" id="CHEBI:29108"/>
    </cofactor>
</comment>
<keyword evidence="2" id="KW-0564">Palmitate</keyword>
<dbReference type="InterPro" id="IPR005552">
    <property type="entry name" value="Scramblase"/>
</dbReference>